<feature type="signal peptide" evidence="2">
    <location>
        <begin position="1"/>
        <end position="23"/>
    </location>
</feature>
<feature type="chain" id="PRO_5043786398" description="SAF domain-containing protein" evidence="2">
    <location>
        <begin position="24"/>
        <end position="239"/>
    </location>
</feature>
<feature type="region of interest" description="Disordered" evidence="1">
    <location>
        <begin position="210"/>
        <end position="239"/>
    </location>
</feature>
<evidence type="ECO:0000313" key="5">
    <source>
        <dbReference type="Proteomes" id="UP001055025"/>
    </source>
</evidence>
<evidence type="ECO:0000256" key="1">
    <source>
        <dbReference type="SAM" id="MobiDB-lite"/>
    </source>
</evidence>
<name>A0AAV5B2Q5_9ACTN</name>
<gene>
    <name evidence="4" type="ORF">ATOP_15050</name>
</gene>
<dbReference type="InterPro" id="IPR013974">
    <property type="entry name" value="SAF"/>
</dbReference>
<sequence length="239" mass="23802">MSKRFRIVAASAFAVLALLSALAYGEQVRDQAESRRNEALERYGGEVAQVVVATEAVSAGDELGAANCALEEWLVDLVPEGALTSLDDVSGVPVASPLSRGMPVCDVHLSRGGESVAVPSGKVAVTVPVGDRTGVPAEVGAGTVLAAFRCSDGTTRLLARDVSVLAASGQRGGQGGSLTLAVPADDVAPVVTASADGTLRLVRPADDVGDLSASAAPRAVGPEDAGGAGDGDMDAPEGA</sequence>
<dbReference type="SMART" id="SM00858">
    <property type="entry name" value="SAF"/>
    <property type="match status" value="1"/>
</dbReference>
<dbReference type="RefSeq" id="WP_168354052.1">
    <property type="nucleotide sequence ID" value="NZ_BQKC01000001.1"/>
</dbReference>
<feature type="domain" description="SAF" evidence="3">
    <location>
        <begin position="48"/>
        <end position="110"/>
    </location>
</feature>
<comment type="caution">
    <text evidence="4">The sequence shown here is derived from an EMBL/GenBank/DDBJ whole genome shotgun (WGS) entry which is preliminary data.</text>
</comment>
<evidence type="ECO:0000313" key="4">
    <source>
        <dbReference type="EMBL" id="GJM55850.1"/>
    </source>
</evidence>
<organism evidence="4 5">
    <name type="scientific">Granulimonas faecalis</name>
    <dbReference type="NCBI Taxonomy" id="2894155"/>
    <lineage>
        <taxon>Bacteria</taxon>
        <taxon>Bacillati</taxon>
        <taxon>Actinomycetota</taxon>
        <taxon>Coriobacteriia</taxon>
        <taxon>Coriobacteriales</taxon>
        <taxon>Kribbibacteriaceae</taxon>
        <taxon>Granulimonas</taxon>
    </lineage>
</organism>
<keyword evidence="2" id="KW-0732">Signal</keyword>
<reference evidence="4" key="1">
    <citation type="journal article" date="2022" name="Int. J. Syst. Evol. Microbiol.">
        <title>Granulimonas faecalis gen. nov., sp. nov., and Leptogranulimonas caecicola gen. nov., sp. nov., novel lactate-producing Atopobiaceae bacteria isolated from mouse intestines, and an emended description of the family Atopobiaceae.</title>
        <authorList>
            <person name="Morinaga K."/>
            <person name="Kusada H."/>
            <person name="Sakamoto S."/>
            <person name="Murakami T."/>
            <person name="Toyoda A."/>
            <person name="Mori H."/>
            <person name="Meng X.Y."/>
            <person name="Takashino M."/>
            <person name="Murotomi K."/>
            <person name="Tamaki H."/>
        </authorList>
    </citation>
    <scope>NUCLEOTIDE SEQUENCE</scope>
    <source>
        <strain evidence="4">OPF53</strain>
    </source>
</reference>
<dbReference type="Proteomes" id="UP001055025">
    <property type="component" value="Unassembled WGS sequence"/>
</dbReference>
<dbReference type="EMBL" id="BQKC01000001">
    <property type="protein sequence ID" value="GJM55850.1"/>
    <property type="molecule type" value="Genomic_DNA"/>
</dbReference>
<protein>
    <recommendedName>
        <fullName evidence="3">SAF domain-containing protein</fullName>
    </recommendedName>
</protein>
<evidence type="ECO:0000259" key="3">
    <source>
        <dbReference type="SMART" id="SM00858"/>
    </source>
</evidence>
<proteinExistence type="predicted"/>
<dbReference type="CDD" id="cd11614">
    <property type="entry name" value="SAF_CpaB_FlgA_like"/>
    <property type="match status" value="1"/>
</dbReference>
<accession>A0AAV5B2Q5</accession>
<keyword evidence="5" id="KW-1185">Reference proteome</keyword>
<dbReference type="AlphaFoldDB" id="A0AAV5B2Q5"/>
<dbReference type="Pfam" id="PF08666">
    <property type="entry name" value="SAF"/>
    <property type="match status" value="1"/>
</dbReference>
<evidence type="ECO:0000256" key="2">
    <source>
        <dbReference type="SAM" id="SignalP"/>
    </source>
</evidence>